<feature type="region of interest" description="Disordered" evidence="5">
    <location>
        <begin position="635"/>
        <end position="672"/>
    </location>
</feature>
<organism evidence="7 8">
    <name type="scientific">Fusarium solani</name>
    <name type="common">Filamentous fungus</name>
    <dbReference type="NCBI Taxonomy" id="169388"/>
    <lineage>
        <taxon>Eukaryota</taxon>
        <taxon>Fungi</taxon>
        <taxon>Dikarya</taxon>
        <taxon>Ascomycota</taxon>
        <taxon>Pezizomycotina</taxon>
        <taxon>Sordariomycetes</taxon>
        <taxon>Hypocreomycetidae</taxon>
        <taxon>Hypocreales</taxon>
        <taxon>Nectriaceae</taxon>
        <taxon>Fusarium</taxon>
        <taxon>Fusarium solani species complex</taxon>
    </lineage>
</organism>
<dbReference type="InterPro" id="IPR036864">
    <property type="entry name" value="Zn2-C6_fun-type_DNA-bd_sf"/>
</dbReference>
<dbReference type="PROSITE" id="PS50048">
    <property type="entry name" value="ZN2_CY6_FUNGAL_2"/>
    <property type="match status" value="1"/>
</dbReference>
<evidence type="ECO:0000256" key="5">
    <source>
        <dbReference type="SAM" id="MobiDB-lite"/>
    </source>
</evidence>
<evidence type="ECO:0000256" key="2">
    <source>
        <dbReference type="ARBA" id="ARBA00023015"/>
    </source>
</evidence>
<accession>A0A9P9KIT3</accession>
<sequence>MSASPRRAANPSKRSRNSAQKSTVVIACQTCRSKKVKCSGTAPCQYCSKRGLSCSISPLGPRRIYSVTKIAELESRLARYESEGTEPLSNNGTRPRSESSGLLNPGSPTPGLSLGSPVMDADISMAHGQSTAPRSSTSQVPNASNEQHCIPETQTRTPNLESRSHYHAPTIATESSLSSSNEFGRKVHEVLTNSGPSSARTIPISPNPVQPTISHPSPFRASTQAIPHLPSEEEAFRLLETVGFYIGQTQCHYDLRGLTDRIGWLYENMDDPQIHELWYMQVLLVLAIGQIFRAGNGEEGEDLPGTAFFEFVETHLPTASAQYRLGRLAVEVNALMAMYLQMANRKEEAYLYINTALRLAILYGYNQKDSERNLLRSEKAQINRLWWTIYMQERRLAAANGKPSGIIDSAISMPLPSEAPGFPTGAAIRTNIKIAQVTGQVITILYGTKFKKEQDFVSHAQQIIKSLADIAKEIPSEQSLSLCGNSQLALRTSASLHLMLYQATLLTIRPLMLHAAQMILSGQPCNELEGGSLDTLSKTCSEAARRLLDVIIALKRKGILPIFGFFDCDAVFSAAFIMLLTMIFDSACEPSQRLNPTPGLKDAMDMLHYMAEHGNTFARQRFQEVQSVRDHLSATLNSREANTPTSTNQTTAVSNSEHQGSDTSAVHGAHPPHEYPPWYPPVWDMSDQWLHSVDLNGELEDLPLGDSFDQYQSLLNDPDWSLTGQDVGDFAELRRYIQRLNS</sequence>
<evidence type="ECO:0000313" key="8">
    <source>
        <dbReference type="Proteomes" id="UP000736672"/>
    </source>
</evidence>
<dbReference type="SMART" id="SM00066">
    <property type="entry name" value="GAL4"/>
    <property type="match status" value="1"/>
</dbReference>
<keyword evidence="8" id="KW-1185">Reference proteome</keyword>
<feature type="compositionally biased region" description="Polar residues" evidence="5">
    <location>
        <begin position="635"/>
        <end position="664"/>
    </location>
</feature>
<dbReference type="SMART" id="SM00906">
    <property type="entry name" value="Fungal_trans"/>
    <property type="match status" value="1"/>
</dbReference>
<dbReference type="SUPFAM" id="SSF57701">
    <property type="entry name" value="Zn2/Cys6 DNA-binding domain"/>
    <property type="match status" value="1"/>
</dbReference>
<dbReference type="GO" id="GO:0003677">
    <property type="term" value="F:DNA binding"/>
    <property type="evidence" value="ECO:0007669"/>
    <property type="project" value="InterPro"/>
</dbReference>
<dbReference type="GO" id="GO:0008270">
    <property type="term" value="F:zinc ion binding"/>
    <property type="evidence" value="ECO:0007669"/>
    <property type="project" value="InterPro"/>
</dbReference>
<dbReference type="Pfam" id="PF00172">
    <property type="entry name" value="Zn_clus"/>
    <property type="match status" value="1"/>
</dbReference>
<comment type="caution">
    <text evidence="7">The sequence shown here is derived from an EMBL/GenBank/DDBJ whole genome shotgun (WGS) entry which is preliminary data.</text>
</comment>
<keyword evidence="1" id="KW-0479">Metal-binding</keyword>
<keyword evidence="2" id="KW-0805">Transcription regulation</keyword>
<gene>
    <name evidence="7" type="ORF">B0J15DRAFT_494265</name>
</gene>
<dbReference type="PANTHER" id="PTHR47424:SF6">
    <property type="entry name" value="PROLINE UTILIZATION TRANS-ACTIVATOR"/>
    <property type="match status" value="1"/>
</dbReference>
<name>A0A9P9KIT3_FUSSL</name>
<protein>
    <recommendedName>
        <fullName evidence="6">Zn(2)-C6 fungal-type domain-containing protein</fullName>
    </recommendedName>
</protein>
<dbReference type="PANTHER" id="PTHR47424">
    <property type="entry name" value="REGULATORY PROTEIN GAL4"/>
    <property type="match status" value="1"/>
</dbReference>
<keyword evidence="3" id="KW-0804">Transcription</keyword>
<feature type="region of interest" description="Disordered" evidence="5">
    <location>
        <begin position="82"/>
        <end position="149"/>
    </location>
</feature>
<dbReference type="GO" id="GO:0000981">
    <property type="term" value="F:DNA-binding transcription factor activity, RNA polymerase II-specific"/>
    <property type="evidence" value="ECO:0007669"/>
    <property type="project" value="InterPro"/>
</dbReference>
<dbReference type="InterPro" id="IPR001138">
    <property type="entry name" value="Zn2Cys6_DnaBD"/>
</dbReference>
<feature type="domain" description="Zn(2)-C6 fungal-type" evidence="6">
    <location>
        <begin position="27"/>
        <end position="56"/>
    </location>
</feature>
<dbReference type="CDD" id="cd00067">
    <property type="entry name" value="GAL4"/>
    <property type="match status" value="1"/>
</dbReference>
<evidence type="ECO:0000256" key="3">
    <source>
        <dbReference type="ARBA" id="ARBA00023163"/>
    </source>
</evidence>
<dbReference type="Proteomes" id="UP000736672">
    <property type="component" value="Unassembled WGS sequence"/>
</dbReference>
<reference evidence="7" key="1">
    <citation type="journal article" date="2021" name="Nat. Commun.">
        <title>Genetic determinants of endophytism in the Arabidopsis root mycobiome.</title>
        <authorList>
            <person name="Mesny F."/>
            <person name="Miyauchi S."/>
            <person name="Thiergart T."/>
            <person name="Pickel B."/>
            <person name="Atanasova L."/>
            <person name="Karlsson M."/>
            <person name="Huettel B."/>
            <person name="Barry K.W."/>
            <person name="Haridas S."/>
            <person name="Chen C."/>
            <person name="Bauer D."/>
            <person name="Andreopoulos W."/>
            <person name="Pangilinan J."/>
            <person name="LaButti K."/>
            <person name="Riley R."/>
            <person name="Lipzen A."/>
            <person name="Clum A."/>
            <person name="Drula E."/>
            <person name="Henrissat B."/>
            <person name="Kohler A."/>
            <person name="Grigoriev I.V."/>
            <person name="Martin F.M."/>
            <person name="Hacquard S."/>
        </authorList>
    </citation>
    <scope>NUCLEOTIDE SEQUENCE</scope>
    <source>
        <strain evidence="7">FSSC 5 MPI-SDFR-AT-0091</strain>
    </source>
</reference>
<dbReference type="EMBL" id="JAGTJS010000009">
    <property type="protein sequence ID" value="KAH7258671.1"/>
    <property type="molecule type" value="Genomic_DNA"/>
</dbReference>
<feature type="compositionally biased region" description="Polar residues" evidence="5">
    <location>
        <begin position="127"/>
        <end position="149"/>
    </location>
</feature>
<dbReference type="CDD" id="cd12148">
    <property type="entry name" value="fungal_TF_MHR"/>
    <property type="match status" value="1"/>
</dbReference>
<feature type="compositionally biased region" description="Polar residues" evidence="5">
    <location>
        <begin position="87"/>
        <end position="102"/>
    </location>
</feature>
<evidence type="ECO:0000256" key="4">
    <source>
        <dbReference type="ARBA" id="ARBA00023242"/>
    </source>
</evidence>
<dbReference type="PROSITE" id="PS00463">
    <property type="entry name" value="ZN2_CY6_FUNGAL_1"/>
    <property type="match status" value="1"/>
</dbReference>
<dbReference type="InterPro" id="IPR007219">
    <property type="entry name" value="XnlR_reg_dom"/>
</dbReference>
<dbReference type="GO" id="GO:0006351">
    <property type="term" value="P:DNA-templated transcription"/>
    <property type="evidence" value="ECO:0007669"/>
    <property type="project" value="InterPro"/>
</dbReference>
<dbReference type="AlphaFoldDB" id="A0A9P9KIT3"/>
<dbReference type="OrthoDB" id="2326446at2759"/>
<dbReference type="Pfam" id="PF04082">
    <property type="entry name" value="Fungal_trans"/>
    <property type="match status" value="1"/>
</dbReference>
<dbReference type="Gene3D" id="4.10.240.10">
    <property type="entry name" value="Zn(2)-C6 fungal-type DNA-binding domain"/>
    <property type="match status" value="1"/>
</dbReference>
<evidence type="ECO:0000259" key="6">
    <source>
        <dbReference type="PROSITE" id="PS50048"/>
    </source>
</evidence>
<proteinExistence type="predicted"/>
<evidence type="ECO:0000256" key="1">
    <source>
        <dbReference type="ARBA" id="ARBA00022723"/>
    </source>
</evidence>
<evidence type="ECO:0000313" key="7">
    <source>
        <dbReference type="EMBL" id="KAH7258671.1"/>
    </source>
</evidence>
<keyword evidence="4" id="KW-0539">Nucleus</keyword>
<dbReference type="InterPro" id="IPR051127">
    <property type="entry name" value="Fungal_SecMet_Regulators"/>
</dbReference>